<dbReference type="GO" id="GO:0016887">
    <property type="term" value="F:ATP hydrolysis activity"/>
    <property type="evidence" value="ECO:0007669"/>
    <property type="project" value="InterPro"/>
</dbReference>
<proteinExistence type="predicted"/>
<sequence length="319" mass="35870">MAIPDLTAMLLKNITIDPTSDAVVIDGVSKIFKKSRPLWGRLRKKSQGKDQKNEIRAVDDITLTVKHREIVGILGANGSGKSTLIRILSTLLIPDEGTVSIFGYDVVKDESTVQRLINRVSVEASFFKKLSPMENLLYAARLYNMNGNEARKRIREILTRLGIKPDRIDAPLENMSRGMQQKVAIARAFLTSPILLLLDEPTTGLDPRSKIDVQNFVNELRDVHDATILITTHDMDEAEALCDRVAIIDKGRIVASGRTEELKRAVAALHGKAELVSMNEVFMHYTATHLITEEDVERYGSWEKAFEVYEAQREEEENN</sequence>
<keyword evidence="2" id="KW-0547">Nucleotide-binding</keyword>
<evidence type="ECO:0000256" key="3">
    <source>
        <dbReference type="ARBA" id="ARBA00022840"/>
    </source>
</evidence>
<evidence type="ECO:0000259" key="4">
    <source>
        <dbReference type="PROSITE" id="PS50893"/>
    </source>
</evidence>
<dbReference type="Proteomes" id="UP000287188">
    <property type="component" value="Unassembled WGS sequence"/>
</dbReference>
<evidence type="ECO:0000256" key="2">
    <source>
        <dbReference type="ARBA" id="ARBA00022741"/>
    </source>
</evidence>
<dbReference type="EMBL" id="BIFS01000001">
    <property type="protein sequence ID" value="GCE17244.1"/>
    <property type="molecule type" value="Genomic_DNA"/>
</dbReference>
<dbReference type="Gene3D" id="3.40.50.300">
    <property type="entry name" value="P-loop containing nucleotide triphosphate hydrolases"/>
    <property type="match status" value="1"/>
</dbReference>
<reference evidence="6" key="1">
    <citation type="submission" date="2018-12" db="EMBL/GenBank/DDBJ databases">
        <title>Tengunoibacter tsumagoiensis gen. nov., sp. nov., Dictyobacter kobayashii sp. nov., D. alpinus sp. nov., and D. joshuensis sp. nov. and description of Dictyobacteraceae fam. nov. within the order Ktedonobacterales isolated from Tengu-no-mugimeshi.</title>
        <authorList>
            <person name="Wang C.M."/>
            <person name="Zheng Y."/>
            <person name="Sakai Y."/>
            <person name="Toyoda A."/>
            <person name="Minakuchi Y."/>
            <person name="Abe K."/>
            <person name="Yokota A."/>
            <person name="Yabe S."/>
        </authorList>
    </citation>
    <scope>NUCLEOTIDE SEQUENCE [LARGE SCALE GENOMIC DNA]</scope>
    <source>
        <strain evidence="6">Uno11</strain>
    </source>
</reference>
<evidence type="ECO:0000313" key="5">
    <source>
        <dbReference type="EMBL" id="GCE17244.1"/>
    </source>
</evidence>
<dbReference type="SMART" id="SM00382">
    <property type="entry name" value="AAA"/>
    <property type="match status" value="1"/>
</dbReference>
<comment type="caution">
    <text evidence="5">The sequence shown here is derived from an EMBL/GenBank/DDBJ whole genome shotgun (WGS) entry which is preliminary data.</text>
</comment>
<dbReference type="PANTHER" id="PTHR42711">
    <property type="entry name" value="ABC TRANSPORTER ATP-BINDING PROTEIN"/>
    <property type="match status" value="1"/>
</dbReference>
<evidence type="ECO:0000256" key="1">
    <source>
        <dbReference type="ARBA" id="ARBA00022448"/>
    </source>
</evidence>
<organism evidence="5 6">
    <name type="scientific">Dictyobacter kobayashii</name>
    <dbReference type="NCBI Taxonomy" id="2014872"/>
    <lineage>
        <taxon>Bacteria</taxon>
        <taxon>Bacillati</taxon>
        <taxon>Chloroflexota</taxon>
        <taxon>Ktedonobacteria</taxon>
        <taxon>Ktedonobacterales</taxon>
        <taxon>Dictyobacteraceae</taxon>
        <taxon>Dictyobacter</taxon>
    </lineage>
</organism>
<protein>
    <recommendedName>
        <fullName evidence="4">ABC transporter domain-containing protein</fullName>
    </recommendedName>
</protein>
<name>A0A402ADR5_9CHLR</name>
<gene>
    <name evidence="5" type="ORF">KDK_10440</name>
</gene>
<dbReference type="InterPro" id="IPR050763">
    <property type="entry name" value="ABC_transporter_ATP-binding"/>
</dbReference>
<feature type="domain" description="ABC transporter" evidence="4">
    <location>
        <begin position="42"/>
        <end position="275"/>
    </location>
</feature>
<dbReference type="GO" id="GO:0005524">
    <property type="term" value="F:ATP binding"/>
    <property type="evidence" value="ECO:0007669"/>
    <property type="project" value="UniProtKB-KW"/>
</dbReference>
<dbReference type="InterPro" id="IPR003593">
    <property type="entry name" value="AAA+_ATPase"/>
</dbReference>
<dbReference type="SUPFAM" id="SSF52540">
    <property type="entry name" value="P-loop containing nucleoside triphosphate hydrolases"/>
    <property type="match status" value="1"/>
</dbReference>
<dbReference type="PANTHER" id="PTHR42711:SF18">
    <property type="entry name" value="ABC TRANSPORTER, ATP-BINDING PROTEIN"/>
    <property type="match status" value="1"/>
</dbReference>
<accession>A0A402ADR5</accession>
<dbReference type="InterPro" id="IPR027417">
    <property type="entry name" value="P-loop_NTPase"/>
</dbReference>
<dbReference type="PROSITE" id="PS50893">
    <property type="entry name" value="ABC_TRANSPORTER_2"/>
    <property type="match status" value="1"/>
</dbReference>
<evidence type="ECO:0000313" key="6">
    <source>
        <dbReference type="Proteomes" id="UP000287188"/>
    </source>
</evidence>
<dbReference type="Pfam" id="PF00005">
    <property type="entry name" value="ABC_tran"/>
    <property type="match status" value="1"/>
</dbReference>
<dbReference type="InterPro" id="IPR003439">
    <property type="entry name" value="ABC_transporter-like_ATP-bd"/>
</dbReference>
<keyword evidence="1" id="KW-0813">Transport</keyword>
<keyword evidence="3" id="KW-0067">ATP-binding</keyword>
<dbReference type="AlphaFoldDB" id="A0A402ADR5"/>
<keyword evidence="6" id="KW-1185">Reference proteome</keyword>